<sequence length="276" mass="31723">MIRNDWTTFSRKRAHQFDHIECVVYAPWKRLSLSQEDLERLGVNAKAVLEVEVDSTLKDRKSSWLPKKHKMYHGQLTPASMRILFDALLLVSQAADILSALDDKCVGTSLKSLLMAANSFWSVLVAALRWRLEENTEYQKPPRSKCHKGVPLDDVKELQVRVKLDHPVLQQRHWHRLLTDMKKADAPTQSQPPKKLPEDIGLDQSRMLVIQAALLCTSFLLHAADTSTDLHDITSTYLDFPRHECEKDMCIDIRTITRVMLLVAHRWHGEGQESVM</sequence>
<organism evidence="1">
    <name type="scientific">Ulva partita</name>
    <dbReference type="NCBI Taxonomy" id="1605170"/>
    <lineage>
        <taxon>Eukaryota</taxon>
        <taxon>Viridiplantae</taxon>
        <taxon>Chlorophyta</taxon>
        <taxon>core chlorophytes</taxon>
        <taxon>Ulvophyceae</taxon>
        <taxon>OUU clade</taxon>
        <taxon>Ulvales</taxon>
        <taxon>Ulvaceae</taxon>
        <taxon>Ulva</taxon>
    </lineage>
</organism>
<name>A0A1C9ZPJ3_9CHLO</name>
<dbReference type="EMBL" id="LC088524">
    <property type="protein sequence ID" value="BAV58212.1"/>
    <property type="molecule type" value="mRNA"/>
</dbReference>
<proteinExistence type="evidence at transcript level"/>
<gene>
    <name evidence="1" type="primary">1839m</name>
</gene>
<protein>
    <submittedName>
        <fullName evidence="1">Uncharacterized protein</fullName>
    </submittedName>
</protein>
<reference evidence="1" key="1">
    <citation type="submission" date="2015-10" db="EMBL/GenBank/DDBJ databases">
        <title>Evolution of the mating-type locus in an isomorphic haploid-diploid life cycle and isogamy.</title>
        <authorList>
            <person name="Yamazaki T."/>
            <person name="Suzuki R."/>
            <person name="Ichihara K."/>
            <person name="Toyoda A."/>
            <person name="Kuwano K."/>
            <person name="Kawano S."/>
        </authorList>
    </citation>
    <scope>NUCLEOTIDE SEQUENCE</scope>
    <source>
        <strain evidence="1">MGEC-2</strain>
    </source>
</reference>
<evidence type="ECO:0000313" key="1">
    <source>
        <dbReference type="EMBL" id="BAV58212.1"/>
    </source>
</evidence>
<accession>A0A1C9ZPJ3</accession>
<dbReference type="AlphaFoldDB" id="A0A1C9ZPJ3"/>